<evidence type="ECO:0000313" key="2">
    <source>
        <dbReference type="Proteomes" id="UP000808146"/>
    </source>
</evidence>
<sequence length="112" mass="12332">MPWPLQIRIMLGAVTALVAIQVIRALSPRVEALRIDCDGHLTCQAIGESGFVPAHLLPGATVHPWLTVLHLAIEDDAWLLVVAPDSVAPEEFRRLRVWLRWRAVVSDVSGAL</sequence>
<dbReference type="InterPro" id="IPR009883">
    <property type="entry name" value="YgfX"/>
</dbReference>
<evidence type="ECO:0000313" key="1">
    <source>
        <dbReference type="EMBL" id="MBK8890856.1"/>
    </source>
</evidence>
<gene>
    <name evidence="1" type="ORF">IPN75_10950</name>
</gene>
<name>A0A9D7QI01_9RHOO</name>
<proteinExistence type="predicted"/>
<protein>
    <recommendedName>
        <fullName evidence="3">Toxin CptA</fullName>
    </recommendedName>
</protein>
<dbReference type="Pfam" id="PF07254">
    <property type="entry name" value="Cpta_toxin"/>
    <property type="match status" value="1"/>
</dbReference>
<evidence type="ECO:0008006" key="3">
    <source>
        <dbReference type="Google" id="ProtNLM"/>
    </source>
</evidence>
<dbReference type="Proteomes" id="UP000808146">
    <property type="component" value="Unassembled WGS sequence"/>
</dbReference>
<comment type="caution">
    <text evidence="1">The sequence shown here is derived from an EMBL/GenBank/DDBJ whole genome shotgun (WGS) entry which is preliminary data.</text>
</comment>
<dbReference type="AlphaFoldDB" id="A0A9D7QI01"/>
<dbReference type="EMBL" id="JADKBR010000015">
    <property type="protein sequence ID" value="MBK8890856.1"/>
    <property type="molecule type" value="Genomic_DNA"/>
</dbReference>
<accession>A0A9D7QI01</accession>
<reference evidence="1" key="1">
    <citation type="submission" date="2020-10" db="EMBL/GenBank/DDBJ databases">
        <title>Connecting structure to function with the recovery of over 1000 high-quality activated sludge metagenome-assembled genomes encoding full-length rRNA genes using long-read sequencing.</title>
        <authorList>
            <person name="Singleton C.M."/>
            <person name="Petriglieri F."/>
            <person name="Kristensen J.M."/>
            <person name="Kirkegaard R.H."/>
            <person name="Michaelsen T.Y."/>
            <person name="Andersen M.H."/>
            <person name="Karst S.M."/>
            <person name="Dueholm M.S."/>
            <person name="Nielsen P.H."/>
            <person name="Albertsen M."/>
        </authorList>
    </citation>
    <scope>NUCLEOTIDE SEQUENCE</scope>
    <source>
        <strain evidence="1">OdNE_18-Q3-R46-58_BAT3C.305</strain>
    </source>
</reference>
<organism evidence="1 2">
    <name type="scientific">Candidatus Dechloromonas phosphorivorans</name>
    <dbReference type="NCBI Taxonomy" id="2899244"/>
    <lineage>
        <taxon>Bacteria</taxon>
        <taxon>Pseudomonadati</taxon>
        <taxon>Pseudomonadota</taxon>
        <taxon>Betaproteobacteria</taxon>
        <taxon>Rhodocyclales</taxon>
        <taxon>Azonexaceae</taxon>
        <taxon>Dechloromonas</taxon>
    </lineage>
</organism>